<gene>
    <name evidence="4" type="ORF">CPHO_03255</name>
</gene>
<name>A0A1L7D6G8_9CORY</name>
<evidence type="ECO:0000256" key="1">
    <source>
        <dbReference type="ARBA" id="ARBA00022801"/>
    </source>
</evidence>
<dbReference type="AlphaFoldDB" id="A0A1L7D6G8"/>
<dbReference type="EMBL" id="CP009249">
    <property type="protein sequence ID" value="APT93631.1"/>
    <property type="molecule type" value="Genomic_DNA"/>
</dbReference>
<dbReference type="NCBIfam" id="NF033745">
    <property type="entry name" value="class_C_sortase"/>
    <property type="match status" value="1"/>
</dbReference>
<sequence length="297" mass="33475">MAVKHRKEATKKKTRLRGPIYIILAIIVFLTPVVITHLKNIEQNRLAQYYSESVRNIEPAQKASLLEEAREYNRNLPEFGSLDPWVNGIDVSTPGYKLYLEQLNIDSMMGRLRVPSVGIDLPIYHGTSTSTLAHGVGHLYGTALPVGGKGTHSVLTGHTGLATLTMFDNLTHIKTGDVFTIEVLDETLAYEVDQIVTVLPEDVANIKPEVGQDFVTLVTCTPYGINTHRLLVRGHRTELIAEQFEKTYTSPWQVWMKLAVAISLLALLYLFFLLWRRRRKQKEENGQSQAAHLKESN</sequence>
<dbReference type="Proteomes" id="UP000185491">
    <property type="component" value="Chromosome"/>
</dbReference>
<dbReference type="CDD" id="cd05827">
    <property type="entry name" value="Sortase_C"/>
    <property type="match status" value="1"/>
</dbReference>
<organism evidence="4 5">
    <name type="scientific">Corynebacterium phocae</name>
    <dbReference type="NCBI Taxonomy" id="161895"/>
    <lineage>
        <taxon>Bacteria</taxon>
        <taxon>Bacillati</taxon>
        <taxon>Actinomycetota</taxon>
        <taxon>Actinomycetes</taxon>
        <taxon>Mycobacteriales</taxon>
        <taxon>Corynebacteriaceae</taxon>
        <taxon>Corynebacterium</taxon>
    </lineage>
</organism>
<feature type="active site" description="Proton donor/acceptor" evidence="2">
    <location>
        <position position="158"/>
    </location>
</feature>
<dbReference type="InterPro" id="IPR042002">
    <property type="entry name" value="Sortase_C"/>
</dbReference>
<dbReference type="OrthoDB" id="5242161at2"/>
<evidence type="ECO:0000313" key="5">
    <source>
        <dbReference type="Proteomes" id="UP000185491"/>
    </source>
</evidence>
<evidence type="ECO:0000256" key="2">
    <source>
        <dbReference type="PIRSR" id="PIRSR605754-1"/>
    </source>
</evidence>
<evidence type="ECO:0000256" key="3">
    <source>
        <dbReference type="SAM" id="Phobius"/>
    </source>
</evidence>
<dbReference type="STRING" id="161895.CPHO_03255"/>
<dbReference type="NCBIfam" id="TIGR01076">
    <property type="entry name" value="sortase_fam"/>
    <property type="match status" value="1"/>
</dbReference>
<feature type="transmembrane region" description="Helical" evidence="3">
    <location>
        <begin position="20"/>
        <end position="38"/>
    </location>
</feature>
<dbReference type="Gene3D" id="2.40.260.10">
    <property type="entry name" value="Sortase"/>
    <property type="match status" value="1"/>
</dbReference>
<keyword evidence="5" id="KW-1185">Reference proteome</keyword>
<keyword evidence="1" id="KW-0378">Hydrolase</keyword>
<dbReference type="GO" id="GO:0016787">
    <property type="term" value="F:hydrolase activity"/>
    <property type="evidence" value="ECO:0007669"/>
    <property type="project" value="UniProtKB-KW"/>
</dbReference>
<dbReference type="Pfam" id="PF04203">
    <property type="entry name" value="Sortase"/>
    <property type="match status" value="1"/>
</dbReference>
<dbReference type="SUPFAM" id="SSF63817">
    <property type="entry name" value="Sortase"/>
    <property type="match status" value="1"/>
</dbReference>
<accession>A0A1L7D6G8</accession>
<dbReference type="InterPro" id="IPR023365">
    <property type="entry name" value="Sortase_dom-sf"/>
</dbReference>
<keyword evidence="3" id="KW-1133">Transmembrane helix</keyword>
<keyword evidence="3" id="KW-0472">Membrane</keyword>
<dbReference type="KEGG" id="cpho:CPHO_03255"/>
<reference evidence="4 5" key="1">
    <citation type="submission" date="2014-08" db="EMBL/GenBank/DDBJ databases">
        <title>Complete genome sequence of Corynebacterium phocae M408/89/1(T)(=DSM 44612(T)), isolated from the common seal (Phoca vitulina).</title>
        <authorList>
            <person name="Ruckert C."/>
            <person name="Albersmeier A."/>
            <person name="Winkler A."/>
            <person name="Kalinowski J."/>
        </authorList>
    </citation>
    <scope>NUCLEOTIDE SEQUENCE [LARGE SCALE GENOMIC DNA]</scope>
    <source>
        <strain evidence="4 5">M408/89/1</strain>
    </source>
</reference>
<dbReference type="InterPro" id="IPR005754">
    <property type="entry name" value="Sortase"/>
</dbReference>
<keyword evidence="3" id="KW-0812">Transmembrane</keyword>
<evidence type="ECO:0000313" key="4">
    <source>
        <dbReference type="EMBL" id="APT93631.1"/>
    </source>
</evidence>
<protein>
    <submittedName>
        <fullName evidence="4">Uncharacterized protein</fullName>
    </submittedName>
</protein>
<proteinExistence type="predicted"/>
<feature type="transmembrane region" description="Helical" evidence="3">
    <location>
        <begin position="254"/>
        <end position="275"/>
    </location>
</feature>
<feature type="active site" description="Acyl-thioester intermediate" evidence="2">
    <location>
        <position position="220"/>
    </location>
</feature>